<name>A0AAV7JZ08_9METZ</name>
<evidence type="ECO:0000313" key="2">
    <source>
        <dbReference type="Proteomes" id="UP001165289"/>
    </source>
</evidence>
<dbReference type="PANTHER" id="PTHR46114:SF1">
    <property type="entry name" value="ZAD DOMAIN-CONTAINING PROTEIN"/>
    <property type="match status" value="1"/>
</dbReference>
<dbReference type="PANTHER" id="PTHR46114">
    <property type="entry name" value="APPLE DOMAIN-CONTAINING PROTEIN"/>
    <property type="match status" value="1"/>
</dbReference>
<comment type="caution">
    <text evidence="1">The sequence shown here is derived from an EMBL/GenBank/DDBJ whole genome shotgun (WGS) entry which is preliminary data.</text>
</comment>
<reference evidence="1 2" key="1">
    <citation type="journal article" date="2023" name="BMC Biol.">
        <title>The compact genome of the sponge Oopsacas minuta (Hexactinellida) is lacking key metazoan core genes.</title>
        <authorList>
            <person name="Santini S."/>
            <person name="Schenkelaars Q."/>
            <person name="Jourda C."/>
            <person name="Duchesne M."/>
            <person name="Belahbib H."/>
            <person name="Rocher C."/>
            <person name="Selva M."/>
            <person name="Riesgo A."/>
            <person name="Vervoort M."/>
            <person name="Leys S.P."/>
            <person name="Kodjabachian L."/>
            <person name="Le Bivic A."/>
            <person name="Borchiellini C."/>
            <person name="Claverie J.M."/>
            <person name="Renard E."/>
        </authorList>
    </citation>
    <scope>NUCLEOTIDE SEQUENCE [LARGE SCALE GENOMIC DNA]</scope>
    <source>
        <strain evidence="1">SPO-2</strain>
    </source>
</reference>
<dbReference type="AlphaFoldDB" id="A0AAV7JZ08"/>
<proteinExistence type="predicted"/>
<gene>
    <name evidence="1" type="ORF">LOD99_3117</name>
</gene>
<dbReference type="EMBL" id="JAKMXF010000244">
    <property type="protein sequence ID" value="KAI6653941.1"/>
    <property type="molecule type" value="Genomic_DNA"/>
</dbReference>
<dbReference type="Proteomes" id="UP001165289">
    <property type="component" value="Unassembled WGS sequence"/>
</dbReference>
<evidence type="ECO:0000313" key="1">
    <source>
        <dbReference type="EMBL" id="KAI6653941.1"/>
    </source>
</evidence>
<accession>A0AAV7JZ08</accession>
<sequence>MLENFLSLETRMSIKLHYLYNHLERFPENLGDLSEEQDERFHQDIRTMEERYQGRWDAHIRQITAGALCVITPKNLTRRIRIREHSVMIDKYSDHIISQIICLLRTFNSSYKVIHTYYMVSVNTDSRMLKHNFTISRKVERIEQN</sequence>
<keyword evidence="2" id="KW-1185">Reference proteome</keyword>
<organism evidence="1 2">
    <name type="scientific">Oopsacas minuta</name>
    <dbReference type="NCBI Taxonomy" id="111878"/>
    <lineage>
        <taxon>Eukaryota</taxon>
        <taxon>Metazoa</taxon>
        <taxon>Porifera</taxon>
        <taxon>Hexactinellida</taxon>
        <taxon>Hexasterophora</taxon>
        <taxon>Lyssacinosida</taxon>
        <taxon>Leucopsacidae</taxon>
        <taxon>Oopsacas</taxon>
    </lineage>
</organism>
<protein>
    <submittedName>
        <fullName evidence="1">Uncharacterized protein</fullName>
    </submittedName>
</protein>